<feature type="domain" description="DUF4397" evidence="1">
    <location>
        <begin position="181"/>
        <end position="246"/>
    </location>
</feature>
<dbReference type="AlphaFoldDB" id="A0A0A8X8B4"/>
<dbReference type="EMBL" id="BASE01000079">
    <property type="protein sequence ID" value="GAM15277.1"/>
    <property type="molecule type" value="Genomic_DNA"/>
</dbReference>
<dbReference type="Proteomes" id="UP000031014">
    <property type="component" value="Unassembled WGS sequence"/>
</dbReference>
<comment type="caution">
    <text evidence="2">The sequence shown here is derived from an EMBL/GenBank/DDBJ whole genome shotgun (WGS) entry which is preliminary data.</text>
</comment>
<feature type="domain" description="DUF4397" evidence="1">
    <location>
        <begin position="64"/>
        <end position="178"/>
    </location>
</feature>
<organism evidence="2 3">
    <name type="scientific">Mesobacillus selenatarsenatis (strain DSM 18680 / JCM 14380 / FERM P-15431 / SF-1)</name>
    <dbReference type="NCBI Taxonomy" id="1321606"/>
    <lineage>
        <taxon>Bacteria</taxon>
        <taxon>Bacillati</taxon>
        <taxon>Bacillota</taxon>
        <taxon>Bacilli</taxon>
        <taxon>Bacillales</taxon>
        <taxon>Bacillaceae</taxon>
        <taxon>Mesobacillus</taxon>
    </lineage>
</organism>
<sequence>MSIRNQNDYLHKAAMYDLLANYYKYLDPNRHVMYYHKHLRNLNKAVQLMRSYTVPTSQSNTLPSMVRFLHASPEVDDVDIYVNGSRVLRDFSYKTNSSHMQLQPGKYQVDIYPAGDSVSTVISKKITVEPGRIYTAAIAGPANKLRLLTFEDNPQTPVGETKARFIHLSPDAPAVDIAGKNGDVIFPNVSYKQATTYLALTPMTVTLEAKVAGTKNTVVTIPDVKLEPNNAYTIVAVGTAKGEPPIEVILLQG</sequence>
<evidence type="ECO:0000313" key="3">
    <source>
        <dbReference type="Proteomes" id="UP000031014"/>
    </source>
</evidence>
<dbReference type="STRING" id="1321606.SAMD00020551_3433"/>
<evidence type="ECO:0000313" key="2">
    <source>
        <dbReference type="EMBL" id="GAM15277.1"/>
    </source>
</evidence>
<dbReference type="InterPro" id="IPR025510">
    <property type="entry name" value="DUF4397"/>
</dbReference>
<dbReference type="OrthoDB" id="9783299at2"/>
<evidence type="ECO:0000259" key="1">
    <source>
        <dbReference type="Pfam" id="PF14344"/>
    </source>
</evidence>
<protein>
    <recommendedName>
        <fullName evidence="1">DUF4397 domain-containing protein</fullName>
    </recommendedName>
</protein>
<keyword evidence="3" id="KW-1185">Reference proteome</keyword>
<reference evidence="2 3" key="1">
    <citation type="submission" date="2013-06" db="EMBL/GenBank/DDBJ databases">
        <title>Whole genome shotgun sequence of Bacillus selenatarsenatis SF-1.</title>
        <authorList>
            <person name="Kuroda M."/>
            <person name="Sei K."/>
            <person name="Yamashita M."/>
            <person name="Ike M."/>
        </authorList>
    </citation>
    <scope>NUCLEOTIDE SEQUENCE [LARGE SCALE GENOMIC DNA]</scope>
    <source>
        <strain evidence="2 3">SF-1</strain>
    </source>
</reference>
<gene>
    <name evidence="2" type="ORF">SAMD00020551_3433</name>
</gene>
<dbReference type="RefSeq" id="WP_041966948.1">
    <property type="nucleotide sequence ID" value="NZ_BASE01000079.1"/>
</dbReference>
<name>A0A0A8X8B4_MESS1</name>
<dbReference type="Pfam" id="PF14344">
    <property type="entry name" value="DUF4397"/>
    <property type="match status" value="2"/>
</dbReference>
<accession>A0A0A8X8B4</accession>
<proteinExistence type="predicted"/>